<gene>
    <name evidence="2" type="ORF">Sdagh_21010</name>
</gene>
<feature type="region of interest" description="Disordered" evidence="1">
    <location>
        <begin position="1"/>
        <end position="67"/>
    </location>
</feature>
<organism evidence="2 3">
    <name type="scientific">Streptomyces daghestanicus</name>
    <dbReference type="NCBI Taxonomy" id="66885"/>
    <lineage>
        <taxon>Bacteria</taxon>
        <taxon>Bacillati</taxon>
        <taxon>Actinomycetota</taxon>
        <taxon>Actinomycetes</taxon>
        <taxon>Kitasatosporales</taxon>
        <taxon>Streptomycetaceae</taxon>
        <taxon>Streptomyces</taxon>
    </lineage>
</organism>
<evidence type="ECO:0000313" key="2">
    <source>
        <dbReference type="EMBL" id="GHI30371.1"/>
    </source>
</evidence>
<name>A0ABQ3PZB6_9ACTN</name>
<evidence type="ECO:0000256" key="1">
    <source>
        <dbReference type="SAM" id="MobiDB-lite"/>
    </source>
</evidence>
<feature type="compositionally biased region" description="Low complexity" evidence="1">
    <location>
        <begin position="21"/>
        <end position="34"/>
    </location>
</feature>
<sequence length="128" mass="13397">MGRVRPALRAARASGTRAGPAHGAQEGAARRGQGIWPLPAPVPRLTTVRGAGPRVKPDRPPGRRFRGFPELCAAREWTASDRADFPESGQSSREITRLPGVPPSPLDSAVPAGALSDGPRSGRGLLPL</sequence>
<dbReference type="Proteomes" id="UP001052655">
    <property type="component" value="Unassembled WGS sequence"/>
</dbReference>
<accession>A0ABQ3PZB6</accession>
<feature type="region of interest" description="Disordered" evidence="1">
    <location>
        <begin position="79"/>
        <end position="128"/>
    </location>
</feature>
<comment type="caution">
    <text evidence="2">The sequence shown here is derived from an EMBL/GenBank/DDBJ whole genome shotgun (WGS) entry which is preliminary data.</text>
</comment>
<dbReference type="EMBL" id="BNDX01000008">
    <property type="protein sequence ID" value="GHI30371.1"/>
    <property type="molecule type" value="Genomic_DNA"/>
</dbReference>
<reference evidence="2" key="1">
    <citation type="submission" date="2024-05" db="EMBL/GenBank/DDBJ databases">
        <title>Whole genome shotgun sequence of Streptomyces daghestanicus NBRC 12762.</title>
        <authorList>
            <person name="Komaki H."/>
            <person name="Tamura T."/>
        </authorList>
    </citation>
    <scope>NUCLEOTIDE SEQUENCE</scope>
    <source>
        <strain evidence="2">NBRC 12762</strain>
    </source>
</reference>
<protein>
    <submittedName>
        <fullName evidence="2">Uncharacterized protein</fullName>
    </submittedName>
</protein>
<keyword evidence="3" id="KW-1185">Reference proteome</keyword>
<evidence type="ECO:0000313" key="3">
    <source>
        <dbReference type="Proteomes" id="UP001052655"/>
    </source>
</evidence>
<proteinExistence type="predicted"/>